<dbReference type="CDD" id="cd00827">
    <property type="entry name" value="init_cond_enzymes"/>
    <property type="match status" value="1"/>
</dbReference>
<organism evidence="4 5">
    <name type="scientific">Aurantiacibacter rhizosphaerae</name>
    <dbReference type="NCBI Taxonomy" id="2691582"/>
    <lineage>
        <taxon>Bacteria</taxon>
        <taxon>Pseudomonadati</taxon>
        <taxon>Pseudomonadota</taxon>
        <taxon>Alphaproteobacteria</taxon>
        <taxon>Sphingomonadales</taxon>
        <taxon>Erythrobacteraceae</taxon>
        <taxon>Aurantiacibacter</taxon>
    </lineage>
</organism>
<protein>
    <recommendedName>
        <fullName evidence="6">Hydroxymethylglutaryl-CoA synthase family protein</fullName>
    </recommendedName>
</protein>
<dbReference type="RefSeq" id="WP_160486954.1">
    <property type="nucleotide sequence ID" value="NZ_WUBR01000004.1"/>
</dbReference>
<evidence type="ECO:0000259" key="2">
    <source>
        <dbReference type="Pfam" id="PF08541"/>
    </source>
</evidence>
<evidence type="ECO:0000313" key="4">
    <source>
        <dbReference type="EMBL" id="MWV29282.1"/>
    </source>
</evidence>
<evidence type="ECO:0000259" key="3">
    <source>
        <dbReference type="Pfam" id="PF12172"/>
    </source>
</evidence>
<reference evidence="4 5" key="2">
    <citation type="submission" date="2020-02" db="EMBL/GenBank/DDBJ databases">
        <title>Erythrobacter dongmakensis sp. nov., isolated from a tidal mudflat.</title>
        <authorList>
            <person name="Kim I.S."/>
        </authorList>
    </citation>
    <scope>NUCLEOTIDE SEQUENCE [LARGE SCALE GENOMIC DNA]</scope>
    <source>
        <strain evidence="4 5">GH3-10</strain>
    </source>
</reference>
<dbReference type="InterPro" id="IPR022002">
    <property type="entry name" value="ChsH2_Znr"/>
</dbReference>
<dbReference type="Gene3D" id="3.40.47.10">
    <property type="match status" value="1"/>
</dbReference>
<dbReference type="Proteomes" id="UP000461409">
    <property type="component" value="Unassembled WGS sequence"/>
</dbReference>
<sequence length="483" mass="51668">MTEYGITGYGAYVPRLRLERAAIAAAHKWMAPNLRGLAKGERAFCSWDEDSITMAVEAARDALGTDSREGIGALTLASTTLPYADLQNSVIAIGALALGHLVSGTDVAGSQRAGLSGLARAMEMSGSNQLMLAADRPRAKPAGTLEMAYGAGAAAFRLGSEGVIARKIGSATIAEQFIDHFRSADHDHDYFWEERWIRDEGYAKIIPRVVSAALDQAGIAAGDLSTLVMASPLKGSAEMIARKIGFDGKVSDSLNDDVGYAGTAHPLLMLASELEQAKPGDRILVIAFGQGAEALILEVTDAIADFKPQRGFSGAVADKVSTTDYLRMLSFYGELDAEWGMRSEKTGKAALTNLYREADQLSAFVAGKCGSCGTVQFPQLAYCVNPECKAPAAGFTQVSLSDEPAKVLTFTPDWLSYYPSPPLYVGFVQFDIGARLLMEIVDVGPDGLDEGTPLRMAYRIKEPDTQRGFNRYFWKATPVATGA</sequence>
<feature type="domain" description="Beta-ketoacyl-[acyl-carrier-protein] synthase III C-terminal" evidence="2">
    <location>
        <begin position="214"/>
        <end position="293"/>
    </location>
</feature>
<proteinExistence type="predicted"/>
<keyword evidence="1" id="KW-0808">Transferase</keyword>
<dbReference type="GO" id="GO:0016746">
    <property type="term" value="F:acyltransferase activity"/>
    <property type="evidence" value="ECO:0007669"/>
    <property type="project" value="UniProtKB-KW"/>
</dbReference>
<accession>A0A844XHU9</accession>
<feature type="domain" description="ChsH2 rubredoxin-like zinc ribbon" evidence="3">
    <location>
        <begin position="363"/>
        <end position="390"/>
    </location>
</feature>
<dbReference type="Pfam" id="PF12172">
    <property type="entry name" value="zf-ChsH2"/>
    <property type="match status" value="1"/>
</dbReference>
<dbReference type="InterPro" id="IPR013747">
    <property type="entry name" value="ACP_syn_III_C"/>
</dbReference>
<dbReference type="SUPFAM" id="SSF53901">
    <property type="entry name" value="Thiolase-like"/>
    <property type="match status" value="2"/>
</dbReference>
<dbReference type="EMBL" id="WUBR01000004">
    <property type="protein sequence ID" value="MWV29282.1"/>
    <property type="molecule type" value="Genomic_DNA"/>
</dbReference>
<dbReference type="AlphaFoldDB" id="A0A844XHU9"/>
<evidence type="ECO:0000256" key="1">
    <source>
        <dbReference type="ARBA" id="ARBA00022679"/>
    </source>
</evidence>
<dbReference type="Pfam" id="PF08541">
    <property type="entry name" value="ACP_syn_III_C"/>
    <property type="match status" value="1"/>
</dbReference>
<name>A0A844XHU9_9SPHN</name>
<comment type="caution">
    <text evidence="4">The sequence shown here is derived from an EMBL/GenBank/DDBJ whole genome shotgun (WGS) entry which is preliminary data.</text>
</comment>
<reference evidence="4 5" key="1">
    <citation type="submission" date="2019-12" db="EMBL/GenBank/DDBJ databases">
        <authorList>
            <person name="Lee S.D."/>
        </authorList>
    </citation>
    <scope>NUCLEOTIDE SEQUENCE [LARGE SCALE GENOMIC DNA]</scope>
    <source>
        <strain evidence="4 5">GH3-10</strain>
    </source>
</reference>
<evidence type="ECO:0008006" key="6">
    <source>
        <dbReference type="Google" id="ProtNLM"/>
    </source>
</evidence>
<gene>
    <name evidence="4" type="ORF">GRF63_15360</name>
</gene>
<keyword evidence="5" id="KW-1185">Reference proteome</keyword>
<evidence type="ECO:0000313" key="5">
    <source>
        <dbReference type="Proteomes" id="UP000461409"/>
    </source>
</evidence>
<dbReference type="InterPro" id="IPR016039">
    <property type="entry name" value="Thiolase-like"/>
</dbReference>
<dbReference type="InterPro" id="IPR012340">
    <property type="entry name" value="NA-bd_OB-fold"/>
</dbReference>
<dbReference type="SUPFAM" id="SSF50249">
    <property type="entry name" value="Nucleic acid-binding proteins"/>
    <property type="match status" value="1"/>
</dbReference>